<dbReference type="AlphaFoldDB" id="A0A9P1J4N5"/>
<comment type="caution">
    <text evidence="1">The sequence shown here is derived from an EMBL/GenBank/DDBJ whole genome shotgun (WGS) entry which is preliminary data.</text>
</comment>
<accession>A0A9P1J4N5</accession>
<proteinExistence type="predicted"/>
<evidence type="ECO:0000313" key="2">
    <source>
        <dbReference type="Proteomes" id="UP001152747"/>
    </source>
</evidence>
<protein>
    <recommendedName>
        <fullName evidence="3">F-box domain-containing protein</fullName>
    </recommendedName>
</protein>
<sequence>MRLEVSGSCMQFRRFSEVQQDSENFERSTTSSTIKIPNIQGKINVKSEEMSVENSLNDLEMDGSVSSENSPIDSEPEKPNYLNLPPEIRFMIINMLGAKGRSKMSRMSKLCAAECQASKFYMKELKFYGYLCDPRVWIYLDDDNYYYLKFEKYQLSCISKYGKLLWKEIMNVKSIKFISEYVNKILYKYRNSLKTVTFNYKDINYAFDIDQITCYKTLLFDWKPGCAALRVLENIKKPVDEIRLALYKGFTYDILKQPQIYQVSNTLRLHNLHLTNQQFRQLSAKNASMLIGNLTEQNIVDFLKSYQNGTLGKTITHYSFHAEGSSFKPSELWKLLGSSETNFEKNLIIRHKILKKRMMFVNFTNNTLNIRNLFAYSEF</sequence>
<gene>
    <name evidence="1" type="ORF">CAMP_LOCUS19118</name>
</gene>
<keyword evidence="2" id="KW-1185">Reference proteome</keyword>
<organism evidence="1 2">
    <name type="scientific">Caenorhabditis angaria</name>
    <dbReference type="NCBI Taxonomy" id="860376"/>
    <lineage>
        <taxon>Eukaryota</taxon>
        <taxon>Metazoa</taxon>
        <taxon>Ecdysozoa</taxon>
        <taxon>Nematoda</taxon>
        <taxon>Chromadorea</taxon>
        <taxon>Rhabditida</taxon>
        <taxon>Rhabditina</taxon>
        <taxon>Rhabditomorpha</taxon>
        <taxon>Rhabditoidea</taxon>
        <taxon>Rhabditidae</taxon>
        <taxon>Peloderinae</taxon>
        <taxon>Caenorhabditis</taxon>
    </lineage>
</organism>
<reference evidence="1" key="1">
    <citation type="submission" date="2022-11" db="EMBL/GenBank/DDBJ databases">
        <authorList>
            <person name="Kikuchi T."/>
        </authorList>
    </citation>
    <scope>NUCLEOTIDE SEQUENCE</scope>
    <source>
        <strain evidence="1">PS1010</strain>
    </source>
</reference>
<dbReference type="Proteomes" id="UP001152747">
    <property type="component" value="Unassembled WGS sequence"/>
</dbReference>
<name>A0A9P1J4N5_9PELO</name>
<evidence type="ECO:0000313" key="1">
    <source>
        <dbReference type="EMBL" id="CAI5456481.1"/>
    </source>
</evidence>
<evidence type="ECO:0008006" key="3">
    <source>
        <dbReference type="Google" id="ProtNLM"/>
    </source>
</evidence>
<dbReference type="EMBL" id="CANHGI010000006">
    <property type="protein sequence ID" value="CAI5456481.1"/>
    <property type="molecule type" value="Genomic_DNA"/>
</dbReference>